<evidence type="ECO:0000256" key="4">
    <source>
        <dbReference type="PIRNR" id="PIRNR000185"/>
    </source>
</evidence>
<dbReference type="InterPro" id="IPR006096">
    <property type="entry name" value="Glu/Leu/Phe/Val/Trp_DH_C"/>
</dbReference>
<dbReference type="SUPFAM" id="SSF51735">
    <property type="entry name" value="NAD(P)-binding Rossmann-fold domains"/>
    <property type="match status" value="1"/>
</dbReference>
<dbReference type="PIRSF" id="PIRSF000185">
    <property type="entry name" value="Glu_DH"/>
    <property type="match status" value="1"/>
</dbReference>
<proteinExistence type="inferred from homology"/>
<dbReference type="PROSITE" id="PS00074">
    <property type="entry name" value="GLFV_DEHYDROGENASE"/>
    <property type="match status" value="1"/>
</dbReference>
<organism evidence="10 11">
    <name type="scientific">Salinibacillus xinjiangensis</name>
    <dbReference type="NCBI Taxonomy" id="1229268"/>
    <lineage>
        <taxon>Bacteria</taxon>
        <taxon>Bacillati</taxon>
        <taxon>Bacillota</taxon>
        <taxon>Bacilli</taxon>
        <taxon>Bacillales</taxon>
        <taxon>Bacillaceae</taxon>
        <taxon>Salinibacillus</taxon>
    </lineage>
</organism>
<feature type="binding site" evidence="6">
    <location>
        <position position="392"/>
    </location>
    <ligand>
        <name>substrate</name>
    </ligand>
</feature>
<evidence type="ECO:0000256" key="8">
    <source>
        <dbReference type="RuleBase" id="RU004417"/>
    </source>
</evidence>
<protein>
    <recommendedName>
        <fullName evidence="2 4">Glutamate dehydrogenase</fullName>
    </recommendedName>
</protein>
<dbReference type="PANTHER" id="PTHR11606:SF13">
    <property type="entry name" value="GLUTAMATE DEHYDROGENASE 1, MITOCHONDRIAL"/>
    <property type="match status" value="1"/>
</dbReference>
<accession>A0A6G1X1P9</accession>
<keyword evidence="11" id="KW-1185">Reference proteome</keyword>
<name>A0A6G1X1P9_9BACI</name>
<evidence type="ECO:0000256" key="6">
    <source>
        <dbReference type="PIRSR" id="PIRSR000185-2"/>
    </source>
</evidence>
<evidence type="ECO:0000256" key="7">
    <source>
        <dbReference type="PIRSR" id="PIRSR000185-3"/>
    </source>
</evidence>
<comment type="caution">
    <text evidence="10">The sequence shown here is derived from an EMBL/GenBank/DDBJ whole genome shotgun (WGS) entry which is preliminary data.</text>
</comment>
<evidence type="ECO:0000256" key="2">
    <source>
        <dbReference type="ARBA" id="ARBA00012896"/>
    </source>
</evidence>
<dbReference type="GO" id="GO:0000166">
    <property type="term" value="F:nucleotide binding"/>
    <property type="evidence" value="ECO:0007669"/>
    <property type="project" value="UniProtKB-KW"/>
</dbReference>
<feature type="binding site" evidence="6">
    <location>
        <position position="252"/>
    </location>
    <ligand>
        <name>NAD(+)</name>
        <dbReference type="ChEBI" id="CHEBI:57540"/>
    </ligand>
</feature>
<dbReference type="InterPro" id="IPR036291">
    <property type="entry name" value="NAD(P)-bd_dom_sf"/>
</dbReference>
<comment type="similarity">
    <text evidence="1 4 8">Belongs to the Glu/Leu/Phe/Val dehydrogenases family.</text>
</comment>
<dbReference type="Proteomes" id="UP000480185">
    <property type="component" value="Unassembled WGS sequence"/>
</dbReference>
<dbReference type="Gene3D" id="3.40.50.720">
    <property type="entry name" value="NAD(P)-binding Rossmann-like Domain"/>
    <property type="match status" value="1"/>
</dbReference>
<feature type="binding site" evidence="6">
    <location>
        <position position="201"/>
    </location>
    <ligand>
        <name>NAD(+)</name>
        <dbReference type="ChEBI" id="CHEBI:57540"/>
    </ligand>
</feature>
<evidence type="ECO:0000256" key="1">
    <source>
        <dbReference type="ARBA" id="ARBA00006382"/>
    </source>
</evidence>
<gene>
    <name evidence="10" type="ORF">GH754_00585</name>
</gene>
<dbReference type="AlphaFoldDB" id="A0A6G1X1P9"/>
<keyword evidence="6" id="KW-0547">Nucleotide-binding</keyword>
<dbReference type="InterPro" id="IPR014362">
    <property type="entry name" value="Glu_DH"/>
</dbReference>
<evidence type="ECO:0000313" key="11">
    <source>
        <dbReference type="Proteomes" id="UP000480185"/>
    </source>
</evidence>
<feature type="site" description="Important for catalysis" evidence="7">
    <location>
        <position position="156"/>
    </location>
</feature>
<dbReference type="GO" id="GO:0006538">
    <property type="term" value="P:L-glutamate catabolic process"/>
    <property type="evidence" value="ECO:0007669"/>
    <property type="project" value="TreeGrafter"/>
</dbReference>
<dbReference type="InterPro" id="IPR033524">
    <property type="entry name" value="Glu/Leu/Phe/Val_DH_AS"/>
</dbReference>
<dbReference type="InterPro" id="IPR006097">
    <property type="entry name" value="Glu/Leu/Phe/Val/Trp_DH_dimer"/>
</dbReference>
<evidence type="ECO:0000256" key="3">
    <source>
        <dbReference type="ARBA" id="ARBA00023002"/>
    </source>
</evidence>
<feature type="active site" description="Proton donor" evidence="5">
    <location>
        <position position="116"/>
    </location>
</feature>
<keyword evidence="6" id="KW-0520">NAD</keyword>
<dbReference type="RefSeq" id="WP_153726791.1">
    <property type="nucleotide sequence ID" value="NZ_WJNH01000001.1"/>
</dbReference>
<dbReference type="EMBL" id="WJNH01000001">
    <property type="protein sequence ID" value="MRG84816.1"/>
    <property type="molecule type" value="Genomic_DNA"/>
</dbReference>
<dbReference type="InterPro" id="IPR046346">
    <property type="entry name" value="Aminoacid_DH-like_N_sf"/>
</dbReference>
<evidence type="ECO:0000256" key="5">
    <source>
        <dbReference type="PIRSR" id="PIRSR000185-1"/>
    </source>
</evidence>
<dbReference type="PANTHER" id="PTHR11606">
    <property type="entry name" value="GLUTAMATE DEHYDROGENASE"/>
    <property type="match status" value="1"/>
</dbReference>
<keyword evidence="3 4" id="KW-0560">Oxidoreductase</keyword>
<feature type="binding site" evidence="6">
    <location>
        <position position="104"/>
    </location>
    <ligand>
        <name>substrate</name>
    </ligand>
</feature>
<dbReference type="PRINTS" id="PR00082">
    <property type="entry name" value="GLFDHDRGNASE"/>
</dbReference>
<dbReference type="OrthoDB" id="9803297at2"/>
<dbReference type="InterPro" id="IPR006095">
    <property type="entry name" value="Glu/Leu/Phe/Val/Trp_DH"/>
</dbReference>
<dbReference type="Pfam" id="PF00208">
    <property type="entry name" value="ELFV_dehydrog"/>
    <property type="match status" value="1"/>
</dbReference>
<dbReference type="SMART" id="SM00839">
    <property type="entry name" value="ELFV_dehydrog"/>
    <property type="match status" value="1"/>
</dbReference>
<dbReference type="SUPFAM" id="SSF53223">
    <property type="entry name" value="Aminoacid dehydrogenase-like, N-terminal domain"/>
    <property type="match status" value="1"/>
</dbReference>
<dbReference type="GO" id="GO:0004352">
    <property type="term" value="F:glutamate dehydrogenase (NAD+) activity"/>
    <property type="evidence" value="ECO:0007669"/>
    <property type="project" value="TreeGrafter"/>
</dbReference>
<feature type="domain" description="Glutamate/phenylalanine/leucine/valine/L-tryptophan dehydrogenase C-terminal" evidence="9">
    <location>
        <begin position="225"/>
        <end position="456"/>
    </location>
</feature>
<evidence type="ECO:0000259" key="9">
    <source>
        <dbReference type="SMART" id="SM00839"/>
    </source>
</evidence>
<evidence type="ECO:0000313" key="10">
    <source>
        <dbReference type="EMBL" id="MRG84816.1"/>
    </source>
</evidence>
<feature type="binding site" evidence="6">
    <location>
        <position position="80"/>
    </location>
    <ligand>
        <name>substrate</name>
    </ligand>
</feature>
<dbReference type="Pfam" id="PF02812">
    <property type="entry name" value="ELFV_dehydrog_N"/>
    <property type="match status" value="1"/>
</dbReference>
<dbReference type="InterPro" id="IPR033922">
    <property type="entry name" value="NAD_bind_Glu_DH"/>
</dbReference>
<reference evidence="10 11" key="1">
    <citation type="submission" date="2019-11" db="EMBL/GenBank/DDBJ databases">
        <authorList>
            <person name="Li J."/>
        </authorList>
    </citation>
    <scope>NUCLEOTIDE SEQUENCE [LARGE SCALE GENOMIC DNA]</scope>
    <source>
        <strain evidence="10 11">J4</strain>
    </source>
</reference>
<dbReference type="Gene3D" id="3.40.50.10860">
    <property type="entry name" value="Leucine Dehydrogenase, chain A, domain 1"/>
    <property type="match status" value="1"/>
</dbReference>
<dbReference type="CDD" id="cd01076">
    <property type="entry name" value="NAD_bind_1_Glu_DH"/>
    <property type="match status" value="1"/>
</dbReference>
<sequence>MASQTGDIVQNSLDALLEDKTFLPNLQDQSRERAFTSLASILSTPNHIHKSFLRVALENGRVARIPAFRVQHNNTLGPFKGGIRFHESVNEEEVTNLAALMTLKNALHEVPFGGGKGGVVINPRDYAEKELHQIAVKYVHYFSDILGPDKDIPAPDVGTGDREMDWMMSEYKSIKPGEPYRGSFTGKSVVNGGSLGRREATGKGVYFTFKYMMYDFVNSQTNLLTNTDNVFAKTAQAHAGKPLKLAVQGFGNVGSVAALEAYNCTHLHNKVISVSDANVTLYNSEGLNIPALIDFANKNNGDLPTTEDQLEQAEVKADIRNRDDLLYLDVDVLILAALEDQIHKDNVDKIKAEIIVEGANAPITGEADKVLSDNGVIIVPDILANAGGVIVSYFEWLQGRETQFYSEEEVFKSLTDKMKQTMDTILPQFFGDPFPLRQNCYIHAVMKLSTILYRQGKLY</sequence>